<dbReference type="Proteomes" id="UP001159428">
    <property type="component" value="Unassembled WGS sequence"/>
</dbReference>
<gene>
    <name evidence="1" type="ORF">PMEA_00028902</name>
</gene>
<protein>
    <submittedName>
        <fullName evidence="1">Uncharacterized protein</fullName>
    </submittedName>
</protein>
<evidence type="ECO:0000313" key="1">
    <source>
        <dbReference type="EMBL" id="CAH3042598.1"/>
    </source>
</evidence>
<evidence type="ECO:0000313" key="2">
    <source>
        <dbReference type="Proteomes" id="UP001159428"/>
    </source>
</evidence>
<proteinExistence type="predicted"/>
<comment type="caution">
    <text evidence="1">The sequence shown here is derived from an EMBL/GenBank/DDBJ whole genome shotgun (WGS) entry which is preliminary data.</text>
</comment>
<sequence length="159" mass="18865">QQFSTAFELKRAHNLRLCPTQLFQGTSTMCLTQEDKPLTMRELNKAKVYDFDFKYGQKSYWDFNDELAAIDLSMMQSPKLNCHRRIKRGKYPKFRFVPSLEDIKENEFFDTQLGNSKKVTTDLVSIHAKRALNRGVQPIREEGRHHHRKRHVRCFCRKA</sequence>
<keyword evidence="2" id="KW-1185">Reference proteome</keyword>
<reference evidence="1 2" key="1">
    <citation type="submission" date="2022-05" db="EMBL/GenBank/DDBJ databases">
        <authorList>
            <consortium name="Genoscope - CEA"/>
            <person name="William W."/>
        </authorList>
    </citation>
    <scope>NUCLEOTIDE SEQUENCE [LARGE SCALE GENOMIC DNA]</scope>
</reference>
<organism evidence="1 2">
    <name type="scientific">Pocillopora meandrina</name>
    <dbReference type="NCBI Taxonomy" id="46732"/>
    <lineage>
        <taxon>Eukaryota</taxon>
        <taxon>Metazoa</taxon>
        <taxon>Cnidaria</taxon>
        <taxon>Anthozoa</taxon>
        <taxon>Hexacorallia</taxon>
        <taxon>Scleractinia</taxon>
        <taxon>Astrocoeniina</taxon>
        <taxon>Pocilloporidae</taxon>
        <taxon>Pocillopora</taxon>
    </lineage>
</organism>
<name>A0AAU9VYI9_9CNID</name>
<accession>A0AAU9VYI9</accession>
<dbReference type="AlphaFoldDB" id="A0AAU9VYI9"/>
<dbReference type="EMBL" id="CALNXJ010000006">
    <property type="protein sequence ID" value="CAH3042598.1"/>
    <property type="molecule type" value="Genomic_DNA"/>
</dbReference>
<feature type="non-terminal residue" evidence="1">
    <location>
        <position position="1"/>
    </location>
</feature>